<evidence type="ECO:0000313" key="8">
    <source>
        <dbReference type="Proteomes" id="UP000198345"/>
    </source>
</evidence>
<proteinExistence type="predicted"/>
<dbReference type="GO" id="GO:0030313">
    <property type="term" value="C:cell envelope"/>
    <property type="evidence" value="ECO:0007669"/>
    <property type="project" value="UniProtKB-SubCell"/>
</dbReference>
<dbReference type="InterPro" id="IPR017937">
    <property type="entry name" value="Thioredoxin_CS"/>
</dbReference>
<gene>
    <name evidence="7" type="ORF">B0A66_09280</name>
</gene>
<dbReference type="PANTHER" id="PTHR42852">
    <property type="entry name" value="THIOL:DISULFIDE INTERCHANGE PROTEIN DSBE"/>
    <property type="match status" value="1"/>
</dbReference>
<dbReference type="GO" id="GO:0017004">
    <property type="term" value="P:cytochrome complex assembly"/>
    <property type="evidence" value="ECO:0007669"/>
    <property type="project" value="UniProtKB-KW"/>
</dbReference>
<keyword evidence="3" id="KW-1015">Disulfide bond</keyword>
<evidence type="ECO:0000256" key="4">
    <source>
        <dbReference type="ARBA" id="ARBA00023284"/>
    </source>
</evidence>
<organism evidence="7 8">
    <name type="scientific">Flavobacterium hercynium</name>
    <dbReference type="NCBI Taxonomy" id="387094"/>
    <lineage>
        <taxon>Bacteria</taxon>
        <taxon>Pseudomonadati</taxon>
        <taxon>Bacteroidota</taxon>
        <taxon>Flavobacteriia</taxon>
        <taxon>Flavobacteriales</taxon>
        <taxon>Flavobacteriaceae</taxon>
        <taxon>Flavobacterium</taxon>
    </lineage>
</organism>
<keyword evidence="5" id="KW-0732">Signal</keyword>
<keyword evidence="2" id="KW-0201">Cytochrome c-type biogenesis</keyword>
<keyword evidence="4" id="KW-0676">Redox-active center</keyword>
<dbReference type="SUPFAM" id="SSF52833">
    <property type="entry name" value="Thioredoxin-like"/>
    <property type="match status" value="1"/>
</dbReference>
<evidence type="ECO:0000256" key="2">
    <source>
        <dbReference type="ARBA" id="ARBA00022748"/>
    </source>
</evidence>
<dbReference type="EMBL" id="MUGW01000018">
    <property type="protein sequence ID" value="OXA92468.1"/>
    <property type="molecule type" value="Genomic_DNA"/>
</dbReference>
<dbReference type="InterPro" id="IPR050553">
    <property type="entry name" value="Thioredoxin_ResA/DsbE_sf"/>
</dbReference>
<dbReference type="CDD" id="cd02966">
    <property type="entry name" value="TlpA_like_family"/>
    <property type="match status" value="1"/>
</dbReference>
<accession>A0A226HF35</accession>
<evidence type="ECO:0000259" key="6">
    <source>
        <dbReference type="PROSITE" id="PS51352"/>
    </source>
</evidence>
<dbReference type="AlphaFoldDB" id="A0A226HF35"/>
<feature type="chain" id="PRO_5013234471" description="Thioredoxin domain-containing protein" evidence="5">
    <location>
        <begin position="20"/>
        <end position="393"/>
    </location>
</feature>
<evidence type="ECO:0000256" key="1">
    <source>
        <dbReference type="ARBA" id="ARBA00004196"/>
    </source>
</evidence>
<dbReference type="PROSITE" id="PS00194">
    <property type="entry name" value="THIOREDOXIN_1"/>
    <property type="match status" value="1"/>
</dbReference>
<dbReference type="PROSITE" id="PS51352">
    <property type="entry name" value="THIOREDOXIN_2"/>
    <property type="match status" value="1"/>
</dbReference>
<evidence type="ECO:0000313" key="7">
    <source>
        <dbReference type="EMBL" id="OXA92468.1"/>
    </source>
</evidence>
<keyword evidence="8" id="KW-1185">Reference proteome</keyword>
<feature type="domain" description="Thioredoxin" evidence="6">
    <location>
        <begin position="244"/>
        <end position="393"/>
    </location>
</feature>
<dbReference type="Pfam" id="PF13905">
    <property type="entry name" value="Thioredoxin_8"/>
    <property type="match status" value="1"/>
</dbReference>
<feature type="signal peptide" evidence="5">
    <location>
        <begin position="1"/>
        <end position="19"/>
    </location>
</feature>
<dbReference type="InterPro" id="IPR036249">
    <property type="entry name" value="Thioredoxin-like_sf"/>
</dbReference>
<name>A0A226HF35_9FLAO</name>
<comment type="subcellular location">
    <subcellularLocation>
        <location evidence="1">Cell envelope</location>
    </subcellularLocation>
</comment>
<dbReference type="InterPro" id="IPR025380">
    <property type="entry name" value="DUF4369"/>
</dbReference>
<dbReference type="Proteomes" id="UP000198345">
    <property type="component" value="Unassembled WGS sequence"/>
</dbReference>
<dbReference type="OrthoDB" id="710833at2"/>
<dbReference type="PANTHER" id="PTHR42852:SF6">
    <property type="entry name" value="THIOL:DISULFIDE INTERCHANGE PROTEIN DSBE"/>
    <property type="match status" value="1"/>
</dbReference>
<sequence>MYKLFILKMVFLFSVSVTGQSSGFEINGKVKNSGKGNKFYLTYKTTDKVVIDSFEIKSNSVIMKGEIEFPVKAFISNNKEFILDGINGEVIYLEPKKATLELNYKNLRDLQIKSFRTYDEYNDLVKLKKSLFVESDSIYKLLKLNNEALSLAKGDKSNLEANAIKIDQMIDSNRLKNMEFDLKFVADNKNSYVSPDLLLSWIKRREGALRYERIDSLFNLLGDKVKESYASHEFKKVIKQLKSSKVGENASGFDLIDINHNHIKLDSFKGQKVILLDFWASWCAPCREDFPFLKELSNKYRENGFEIVSISKDQDLESWKKAIKKDGIENWKHIAIKDNIENNTYHSDIEKDYFVTTIPVKILINKDGKIIGRWRGGGDDNKKDLTESLSKVF</sequence>
<dbReference type="InterPro" id="IPR013766">
    <property type="entry name" value="Thioredoxin_domain"/>
</dbReference>
<evidence type="ECO:0000256" key="5">
    <source>
        <dbReference type="SAM" id="SignalP"/>
    </source>
</evidence>
<comment type="caution">
    <text evidence="7">The sequence shown here is derived from an EMBL/GenBank/DDBJ whole genome shotgun (WGS) entry which is preliminary data.</text>
</comment>
<protein>
    <recommendedName>
        <fullName evidence="6">Thioredoxin domain-containing protein</fullName>
    </recommendedName>
</protein>
<dbReference type="Gene3D" id="3.40.30.10">
    <property type="entry name" value="Glutaredoxin"/>
    <property type="match status" value="1"/>
</dbReference>
<reference evidence="7 8" key="1">
    <citation type="submission" date="2016-11" db="EMBL/GenBank/DDBJ databases">
        <title>Whole genomes of Flavobacteriaceae.</title>
        <authorList>
            <person name="Stine C."/>
            <person name="Li C."/>
            <person name="Tadesse D."/>
        </authorList>
    </citation>
    <scope>NUCLEOTIDE SEQUENCE [LARGE SCALE GENOMIC DNA]</scope>
    <source>
        <strain evidence="7 8">DSM 18292</strain>
    </source>
</reference>
<dbReference type="InterPro" id="IPR012336">
    <property type="entry name" value="Thioredoxin-like_fold"/>
</dbReference>
<dbReference type="Pfam" id="PF14289">
    <property type="entry name" value="DUF4369"/>
    <property type="match status" value="1"/>
</dbReference>
<evidence type="ECO:0000256" key="3">
    <source>
        <dbReference type="ARBA" id="ARBA00023157"/>
    </source>
</evidence>